<dbReference type="Pfam" id="PF00437">
    <property type="entry name" value="T2SSE"/>
    <property type="match status" value="1"/>
</dbReference>
<dbReference type="eggNOG" id="COG2804">
    <property type="taxonomic scope" value="Bacteria"/>
</dbReference>
<name>D5EEB7_AMICL</name>
<dbReference type="GO" id="GO:0005524">
    <property type="term" value="F:ATP binding"/>
    <property type="evidence" value="ECO:0007669"/>
    <property type="project" value="UniProtKB-KW"/>
</dbReference>
<comment type="similarity">
    <text evidence="1">Belongs to the GSP E family.</text>
</comment>
<organism evidence="5 6">
    <name type="scientific">Aminobacterium colombiense (strain DSM 12261 / ALA-1)</name>
    <dbReference type="NCBI Taxonomy" id="572547"/>
    <lineage>
        <taxon>Bacteria</taxon>
        <taxon>Thermotogati</taxon>
        <taxon>Synergistota</taxon>
        <taxon>Synergistia</taxon>
        <taxon>Synergistales</taxon>
        <taxon>Aminobacteriaceae</taxon>
        <taxon>Aminobacterium</taxon>
    </lineage>
</organism>
<dbReference type="PANTHER" id="PTHR30258:SF2">
    <property type="entry name" value="COMG OPERON PROTEIN 1"/>
    <property type="match status" value="1"/>
</dbReference>
<dbReference type="KEGG" id="aco:Amico_0766"/>
<dbReference type="AlphaFoldDB" id="D5EEB7"/>
<feature type="domain" description="Bacterial type II secretion system protein E" evidence="4">
    <location>
        <begin position="367"/>
        <end position="381"/>
    </location>
</feature>
<dbReference type="PROSITE" id="PS00662">
    <property type="entry name" value="T2SP_E"/>
    <property type="match status" value="1"/>
</dbReference>
<gene>
    <name evidence="5" type="ordered locus">Amico_0766</name>
</gene>
<dbReference type="InterPro" id="IPR001482">
    <property type="entry name" value="T2SS/T4SS_dom"/>
</dbReference>
<proteinExistence type="inferred from homology"/>
<keyword evidence="3" id="KW-0067">ATP-binding</keyword>
<dbReference type="Gene3D" id="3.30.450.90">
    <property type="match status" value="1"/>
</dbReference>
<evidence type="ECO:0000313" key="5">
    <source>
        <dbReference type="EMBL" id="ADE56899.1"/>
    </source>
</evidence>
<evidence type="ECO:0000256" key="2">
    <source>
        <dbReference type="ARBA" id="ARBA00022741"/>
    </source>
</evidence>
<sequence length="532" mass="59647">MVVLNSENIWQKFYALLLQHKEFKFFIEKRSTFEINIKKPFPLARLLLQHFPDKEDEILSCIKAATQIPQAYLPLFPIFIKGTQFFSLKEMSALGIIPIAFSEKEKLLAIALFDPFFSSDLKKGFKKTGVRIVPFLSPLTSIRSCIDMLHLTNADAYDAAFPAKDIVDFVDRIINEAAKNGASDIHIEGLSAWSRVRFRIDGYCRAVYSFSLDFHPAIISRIKIMASMDISDKRRPQDGQFNIKTGSQDFLDVRVSSLPTVDGEKIALRLLDSSKIPDNIYQLGFEQRDLELLEKLLSQKEGLILVTGPTGSGKSTTLHALIKQVNALTLNVTTIEDPVERFHEGINQVEVDERAGRTFEVVLRSLLRQDPDIILVGEIRDSETAHLVMRAALTGHLVLSTLHTDDAANAPLRLIEMGVPPFLIVSSLKAVVSQRLIRLLCPLCKKPDSNSPVGCSYCGGRGFHGRVGVFEYLPITERVQELLLHKAPVQKIRTQARKEGMRTLVENGMLKVERGLTTYEEILSISSGRTGI</sequence>
<dbReference type="Gene3D" id="3.40.50.300">
    <property type="entry name" value="P-loop containing nucleotide triphosphate hydrolases"/>
    <property type="match status" value="1"/>
</dbReference>
<dbReference type="STRING" id="572547.Amico_0766"/>
<evidence type="ECO:0000256" key="3">
    <source>
        <dbReference type="ARBA" id="ARBA00022840"/>
    </source>
</evidence>
<dbReference type="PANTHER" id="PTHR30258">
    <property type="entry name" value="TYPE II SECRETION SYSTEM PROTEIN GSPE-RELATED"/>
    <property type="match status" value="1"/>
</dbReference>
<dbReference type="EMBL" id="CP001997">
    <property type="protein sequence ID" value="ADE56899.1"/>
    <property type="molecule type" value="Genomic_DNA"/>
</dbReference>
<dbReference type="SMART" id="SM00382">
    <property type="entry name" value="AAA"/>
    <property type="match status" value="1"/>
</dbReference>
<dbReference type="GO" id="GO:0016887">
    <property type="term" value="F:ATP hydrolysis activity"/>
    <property type="evidence" value="ECO:0007669"/>
    <property type="project" value="TreeGrafter"/>
</dbReference>
<keyword evidence="6" id="KW-1185">Reference proteome</keyword>
<dbReference type="CDD" id="cd01129">
    <property type="entry name" value="PulE-GspE-like"/>
    <property type="match status" value="1"/>
</dbReference>
<accession>D5EEB7</accession>
<dbReference type="InterPro" id="IPR027417">
    <property type="entry name" value="P-loop_NTPase"/>
</dbReference>
<evidence type="ECO:0000256" key="1">
    <source>
        <dbReference type="ARBA" id="ARBA00006611"/>
    </source>
</evidence>
<reference evidence="5 6" key="1">
    <citation type="journal article" date="2010" name="Stand. Genomic Sci.">
        <title>Complete genome sequence of Aminobacterium colombiense type strain (ALA-1).</title>
        <authorList>
            <person name="Chertkov O."/>
            <person name="Sikorski J."/>
            <person name="Brambilla E."/>
            <person name="Lapidus A."/>
            <person name="Copeland A."/>
            <person name="Glavina Del Rio T."/>
            <person name="Nolan M."/>
            <person name="Lucas S."/>
            <person name="Tice H."/>
            <person name="Cheng J.F."/>
            <person name="Han C."/>
            <person name="Detter J.C."/>
            <person name="Bruce D."/>
            <person name="Tapia R."/>
            <person name="Goodwin L."/>
            <person name="Pitluck S."/>
            <person name="Liolios K."/>
            <person name="Ivanova N."/>
            <person name="Mavromatis K."/>
            <person name="Ovchinnikova G."/>
            <person name="Pati A."/>
            <person name="Chen A."/>
            <person name="Palaniappan K."/>
            <person name="Land M."/>
            <person name="Hauser L."/>
            <person name="Chang Y.J."/>
            <person name="Jeffries C.D."/>
            <person name="Spring S."/>
            <person name="Rohde M."/>
            <person name="Goker M."/>
            <person name="Bristow J."/>
            <person name="Eisen J.A."/>
            <person name="Markowitz V."/>
            <person name="Hugenholtz P."/>
            <person name="Kyrpides N.C."/>
            <person name="Klenk H.P."/>
        </authorList>
    </citation>
    <scope>NUCLEOTIDE SEQUENCE [LARGE SCALE GENOMIC DNA]</scope>
    <source>
        <strain evidence="6">DSM 12261 / ALA-1</strain>
    </source>
</reference>
<keyword evidence="2" id="KW-0547">Nucleotide-binding</keyword>
<dbReference type="GO" id="GO:0005886">
    <property type="term" value="C:plasma membrane"/>
    <property type="evidence" value="ECO:0007669"/>
    <property type="project" value="TreeGrafter"/>
</dbReference>
<evidence type="ECO:0000259" key="4">
    <source>
        <dbReference type="PROSITE" id="PS00662"/>
    </source>
</evidence>
<dbReference type="HOGENOM" id="CLU_013446_10_6_0"/>
<dbReference type="InterPro" id="IPR003593">
    <property type="entry name" value="AAA+_ATPase"/>
</dbReference>
<dbReference type="SUPFAM" id="SSF52540">
    <property type="entry name" value="P-loop containing nucleoside triphosphate hydrolases"/>
    <property type="match status" value="1"/>
</dbReference>
<protein>
    <submittedName>
        <fullName evidence="5">Type II secretion system protein E</fullName>
    </submittedName>
</protein>
<dbReference type="Proteomes" id="UP000002366">
    <property type="component" value="Chromosome"/>
</dbReference>
<evidence type="ECO:0000313" key="6">
    <source>
        <dbReference type="Proteomes" id="UP000002366"/>
    </source>
</evidence>